<organism evidence="2 3">
    <name type="scientific">Georgenia halophila</name>
    <dbReference type="NCBI Taxonomy" id="620889"/>
    <lineage>
        <taxon>Bacteria</taxon>
        <taxon>Bacillati</taxon>
        <taxon>Actinomycetota</taxon>
        <taxon>Actinomycetes</taxon>
        <taxon>Micrococcales</taxon>
        <taxon>Bogoriellaceae</taxon>
        <taxon>Georgenia</taxon>
    </lineage>
</organism>
<dbReference type="SUPFAM" id="SSF55729">
    <property type="entry name" value="Acyl-CoA N-acyltransferases (Nat)"/>
    <property type="match status" value="1"/>
</dbReference>
<dbReference type="Pfam" id="PF00583">
    <property type="entry name" value="Acetyltransf_1"/>
    <property type="match status" value="1"/>
</dbReference>
<dbReference type="PROSITE" id="PS51186">
    <property type="entry name" value="GNAT"/>
    <property type="match status" value="1"/>
</dbReference>
<gene>
    <name evidence="2" type="ORF">GCM10023169_20090</name>
</gene>
<evidence type="ECO:0000259" key="1">
    <source>
        <dbReference type="PROSITE" id="PS51186"/>
    </source>
</evidence>
<name>A0ABP8L817_9MICO</name>
<keyword evidence="3" id="KW-1185">Reference proteome</keyword>
<accession>A0ABP8L817</accession>
<dbReference type="RefSeq" id="WP_345216122.1">
    <property type="nucleotide sequence ID" value="NZ_BAABGN010000008.1"/>
</dbReference>
<reference evidence="3" key="1">
    <citation type="journal article" date="2019" name="Int. J. Syst. Evol. Microbiol.">
        <title>The Global Catalogue of Microorganisms (GCM) 10K type strain sequencing project: providing services to taxonomists for standard genome sequencing and annotation.</title>
        <authorList>
            <consortium name="The Broad Institute Genomics Platform"/>
            <consortium name="The Broad Institute Genome Sequencing Center for Infectious Disease"/>
            <person name="Wu L."/>
            <person name="Ma J."/>
        </authorList>
    </citation>
    <scope>NUCLEOTIDE SEQUENCE [LARGE SCALE GENOMIC DNA]</scope>
    <source>
        <strain evidence="3">JCM 17810</strain>
    </source>
</reference>
<dbReference type="InterPro" id="IPR000182">
    <property type="entry name" value="GNAT_dom"/>
</dbReference>
<protein>
    <submittedName>
        <fullName evidence="2">GNAT family N-acetyltransferase</fullName>
    </submittedName>
</protein>
<feature type="domain" description="N-acetyltransferase" evidence="1">
    <location>
        <begin position="6"/>
        <end position="145"/>
    </location>
</feature>
<evidence type="ECO:0000313" key="3">
    <source>
        <dbReference type="Proteomes" id="UP001500622"/>
    </source>
</evidence>
<dbReference type="InterPro" id="IPR016181">
    <property type="entry name" value="Acyl_CoA_acyltransferase"/>
</dbReference>
<comment type="caution">
    <text evidence="2">The sequence shown here is derived from an EMBL/GenBank/DDBJ whole genome shotgun (WGS) entry which is preliminary data.</text>
</comment>
<dbReference type="Proteomes" id="UP001500622">
    <property type="component" value="Unassembled WGS sequence"/>
</dbReference>
<dbReference type="EMBL" id="BAABGN010000008">
    <property type="protein sequence ID" value="GAA4423899.1"/>
    <property type="molecule type" value="Genomic_DNA"/>
</dbReference>
<dbReference type="Gene3D" id="3.40.630.30">
    <property type="match status" value="1"/>
</dbReference>
<sequence>MAPHTPELVELEAGDPRWEQALPVLRELRPHLTDELLDQVLREGAPQGLRFLAAFESGRCVGVAGWRVLATTKPGRKLYVDDLVTTNENRSAGVGTVLLRELESRGRAAGCPVIELDSGVQRHGAHRFYLRERMHISSHHFSKEL</sequence>
<proteinExistence type="predicted"/>
<dbReference type="CDD" id="cd04301">
    <property type="entry name" value="NAT_SF"/>
    <property type="match status" value="1"/>
</dbReference>
<evidence type="ECO:0000313" key="2">
    <source>
        <dbReference type="EMBL" id="GAA4423899.1"/>
    </source>
</evidence>